<feature type="compositionally biased region" description="Basic residues" evidence="6">
    <location>
        <begin position="90"/>
        <end position="105"/>
    </location>
</feature>
<evidence type="ECO:0000256" key="6">
    <source>
        <dbReference type="SAM" id="MobiDB-lite"/>
    </source>
</evidence>
<comment type="similarity">
    <text evidence="2">Belongs to the G-protein coupled receptor 1 family.</text>
</comment>
<feature type="transmembrane region" description="Helical" evidence="7">
    <location>
        <begin position="1023"/>
        <end position="1045"/>
    </location>
</feature>
<feature type="compositionally biased region" description="Polar residues" evidence="6">
    <location>
        <begin position="665"/>
        <end position="675"/>
    </location>
</feature>
<feature type="compositionally biased region" description="Basic and acidic residues" evidence="6">
    <location>
        <begin position="516"/>
        <end position="547"/>
    </location>
</feature>
<evidence type="ECO:0000313" key="10">
    <source>
        <dbReference type="EMBL" id="CAG7838146.1"/>
    </source>
</evidence>
<evidence type="ECO:0000256" key="7">
    <source>
        <dbReference type="SAM" id="Phobius"/>
    </source>
</evidence>
<feature type="transmembrane region" description="Helical" evidence="7">
    <location>
        <begin position="992"/>
        <end position="1011"/>
    </location>
</feature>
<feature type="compositionally biased region" description="Basic residues" evidence="6">
    <location>
        <begin position="231"/>
        <end position="247"/>
    </location>
</feature>
<feature type="region of interest" description="Disordered" evidence="6">
    <location>
        <begin position="1275"/>
        <end position="1305"/>
    </location>
</feature>
<feature type="compositionally biased region" description="Low complexity" evidence="6">
    <location>
        <begin position="264"/>
        <end position="273"/>
    </location>
</feature>
<dbReference type="PROSITE" id="PS50262">
    <property type="entry name" value="G_PROTEIN_RECEP_F1_2"/>
    <property type="match status" value="1"/>
</dbReference>
<dbReference type="EMBL" id="CAJVCH010571649">
    <property type="protein sequence ID" value="CAG7838146.1"/>
    <property type="molecule type" value="Genomic_DNA"/>
</dbReference>
<feature type="region of interest" description="Disordered" evidence="6">
    <location>
        <begin position="632"/>
        <end position="675"/>
    </location>
</feature>
<feature type="compositionally biased region" description="Basic and acidic residues" evidence="6">
    <location>
        <begin position="311"/>
        <end position="354"/>
    </location>
</feature>
<feature type="compositionally biased region" description="Basic and acidic residues" evidence="6">
    <location>
        <begin position="253"/>
        <end position="262"/>
    </location>
</feature>
<feature type="compositionally biased region" description="Low complexity" evidence="6">
    <location>
        <begin position="1280"/>
        <end position="1290"/>
    </location>
</feature>
<feature type="compositionally biased region" description="Basic and acidic residues" evidence="6">
    <location>
        <begin position="439"/>
        <end position="457"/>
    </location>
</feature>
<dbReference type="InterPro" id="IPR040427">
    <property type="entry name" value="Flacc"/>
</dbReference>
<accession>A0A8J2MGM9</accession>
<dbReference type="GO" id="GO:0016020">
    <property type="term" value="C:membrane"/>
    <property type="evidence" value="ECO:0007669"/>
    <property type="project" value="UniProtKB-SubCell"/>
</dbReference>
<dbReference type="SUPFAM" id="SSF81321">
    <property type="entry name" value="Family A G protein-coupled receptor-like"/>
    <property type="match status" value="1"/>
</dbReference>
<dbReference type="Proteomes" id="UP000708208">
    <property type="component" value="Unassembled WGS sequence"/>
</dbReference>
<sequence length="1314" mass="147837">MSKTHGRGRVDKSGHNHGYYNRNSTGEEKRPSVFDRLGTRRENTSSGSHYPTTETPAGAYKSKRDPLKSHVHTHRQGHSSTKRGQEGGHTRSRSRSGSPRMKKKAVQSGVPHRSKSKGPIKAIGSREKEKTSGRKTSPKRVGSSKSKGKSLQSSKSRNNNRSSVKKSNAAKGKGKIRSSSLSSEESTSRESTSTSSTHTRTTSSTATEASSTSSTAISSTTESSVPSIKLKPAKKEKQKKKMKKKSRMSTSGDKSRHSDVPLKRPSMSSSVSSRDSRKDAPHHYKDVSRNKPSSGNWHKSPSRGSAYEGRSFSKERRSTAREKEQPSGRNFEHVPRTKDRPPMDDDSRKRRLSDDAYGGSTDGNYLGHKRSRTVPSPPPKYNKANLGRRSRSPSPRRIPPDTSTMGHKFMPRRERTPPRRSTSKERERLRIIRSPHRRPSFEEHHRRPDPARKERPHASTYGTKVVKEIERDRERPFGHAPQHGGPSNYDKPGYPQRDTSRPRDRYAPARPISAMDRGRIAPKHIEPERERVPLLSKDRLKDYESRPNRPPPLLGSAPTSNKPGLASKPNPPIRISHEDNRPRSGNVIGPKRHPPMIVKTKEALLERYVEQTIKQSRVDMWVDQTLQGSTRISVEPIESDKLPTKRLGDETRTPTPDESKDKCSSIGSMSGINMVESTSKIDVETTEKNLELSDFSDDADDILTQEVKQPPSVKSSSSVKDNQDDISSVPVEAVVNEIARTVEEVVNTDTEKDSPPTEVSIPPIPPRIPFDLRDTRSLQSQSQTDDDLLDPLDFEEISDDELYEVENKISIVDVFGVNWASLLSRDKPELPSNQSGVNSCESTSKNVRQRWTPLQVFQQVGISRKLCGEALFQKVVDKVKESLKISDNEDPKESENIELELEKPMCRRRRLERHSLLENYGLGPHSRALSAKRDMVVRRCLLNLPPKNLVSLEFGNQSSGPINTPQEPEFATDLLKLSVTHYKNSVYSQQAASFRGLLSLAATSISLVVLYRGISVGKSPLGVCLTNLAVNQLGFAVFGHLTFVVPSHFAQHWVWGHSACDFFGFLKSYFQIVIFSCVLILCIERYMRDWRKNRFYTASFFFKLSVSSWVYEALWALFPFFGWGRYEKKVFSCDIMMIPSSSEWKDFSYAISFAFATFVMPSGVMLHLIGRSRKSDKVFKAKQRLWFDSPRIRTTTTLLAGSIFFLFSLITLLGFLDWLPTFLGEERKFHFETAHSMLSHLLVLINPIWYLIGVPSIRKELGRYHIENAVGGGRRRSSARSRANSGASSALKGSLRDGSSSRASPTLMHVKFSK</sequence>
<feature type="transmembrane region" description="Helical" evidence="7">
    <location>
        <begin position="1065"/>
        <end position="1083"/>
    </location>
</feature>
<dbReference type="OrthoDB" id="6022762at2759"/>
<keyword evidence="3 7" id="KW-0812">Transmembrane</keyword>
<feature type="region of interest" description="Disordered" evidence="6">
    <location>
        <begin position="706"/>
        <end position="726"/>
    </location>
</feature>
<feature type="region of interest" description="Disordered" evidence="6">
    <location>
        <begin position="747"/>
        <end position="766"/>
    </location>
</feature>
<dbReference type="GO" id="GO:0004930">
    <property type="term" value="F:G protein-coupled receptor activity"/>
    <property type="evidence" value="ECO:0007669"/>
    <property type="project" value="InterPro"/>
</dbReference>
<evidence type="ECO:0000256" key="2">
    <source>
        <dbReference type="ARBA" id="ARBA00010663"/>
    </source>
</evidence>
<dbReference type="GO" id="GO:0016556">
    <property type="term" value="P:mRNA modification"/>
    <property type="evidence" value="ECO:0007669"/>
    <property type="project" value="InterPro"/>
</dbReference>
<keyword evidence="4 7" id="KW-1133">Transmembrane helix</keyword>
<feature type="compositionally biased region" description="Basic and acidic residues" evidence="6">
    <location>
        <begin position="274"/>
        <end position="289"/>
    </location>
</feature>
<evidence type="ECO:0000256" key="3">
    <source>
        <dbReference type="ARBA" id="ARBA00022692"/>
    </source>
</evidence>
<feature type="transmembrane region" description="Helical" evidence="7">
    <location>
        <begin position="1095"/>
        <end position="1118"/>
    </location>
</feature>
<reference evidence="10" key="1">
    <citation type="submission" date="2021-06" db="EMBL/GenBank/DDBJ databases">
        <authorList>
            <person name="Hodson N. C."/>
            <person name="Mongue J. A."/>
            <person name="Jaron S. K."/>
        </authorList>
    </citation>
    <scope>NUCLEOTIDE SEQUENCE</scope>
</reference>
<evidence type="ECO:0000259" key="9">
    <source>
        <dbReference type="PROSITE" id="PS51061"/>
    </source>
</evidence>
<keyword evidence="5 7" id="KW-0472">Membrane</keyword>
<dbReference type="GO" id="GO:0003676">
    <property type="term" value="F:nucleic acid binding"/>
    <property type="evidence" value="ECO:0007669"/>
    <property type="project" value="UniProtKB-UniRule"/>
</dbReference>
<evidence type="ECO:0000256" key="4">
    <source>
        <dbReference type="ARBA" id="ARBA00022989"/>
    </source>
</evidence>
<dbReference type="PANTHER" id="PTHR38563:SF1">
    <property type="entry name" value="FL(2)D-ASSOCIATED COMPLEX COMPONENT"/>
    <property type="match status" value="1"/>
</dbReference>
<feature type="compositionally biased region" description="Low complexity" evidence="6">
    <location>
        <begin position="710"/>
        <end position="720"/>
    </location>
</feature>
<feature type="transmembrane region" description="Helical" evidence="7">
    <location>
        <begin position="1191"/>
        <end position="1216"/>
    </location>
</feature>
<feature type="compositionally biased region" description="Low complexity" evidence="6">
    <location>
        <begin position="139"/>
        <end position="224"/>
    </location>
</feature>
<dbReference type="GO" id="GO:0036396">
    <property type="term" value="C:RNA N6-methyladenosine methyltransferase complex"/>
    <property type="evidence" value="ECO:0007669"/>
    <property type="project" value="InterPro"/>
</dbReference>
<feature type="domain" description="G-protein coupled receptors family 1 profile" evidence="8">
    <location>
        <begin position="1002"/>
        <end position="1250"/>
    </location>
</feature>
<proteinExistence type="inferred from homology"/>
<feature type="compositionally biased region" description="Polar residues" evidence="6">
    <location>
        <begin position="44"/>
        <end position="55"/>
    </location>
</feature>
<feature type="compositionally biased region" description="Basic and acidic residues" evidence="6">
    <location>
        <begin position="25"/>
        <end position="43"/>
    </location>
</feature>
<name>A0A8J2MGM9_9HEXA</name>
<dbReference type="InterPro" id="IPR017452">
    <property type="entry name" value="GPCR_Rhodpsn_7TM"/>
</dbReference>
<feature type="domain" description="R3H" evidence="9">
    <location>
        <begin position="873"/>
        <end position="941"/>
    </location>
</feature>
<feature type="compositionally biased region" description="Basic residues" evidence="6">
    <location>
        <begin position="69"/>
        <end position="81"/>
    </location>
</feature>
<feature type="compositionally biased region" description="Basic and acidic residues" evidence="6">
    <location>
        <begin position="411"/>
        <end position="430"/>
    </location>
</feature>
<feature type="compositionally biased region" description="Basic and acidic residues" evidence="6">
    <location>
        <begin position="498"/>
        <end position="507"/>
    </location>
</feature>
<comment type="subcellular location">
    <subcellularLocation>
        <location evidence="1">Membrane</location>
    </subcellularLocation>
</comment>
<feature type="compositionally biased region" description="Basic and acidic residues" evidence="6">
    <location>
        <begin position="638"/>
        <end position="663"/>
    </location>
</feature>
<feature type="transmembrane region" description="Helical" evidence="7">
    <location>
        <begin position="1236"/>
        <end position="1254"/>
    </location>
</feature>
<dbReference type="Pfam" id="PF00001">
    <property type="entry name" value="7tm_1"/>
    <property type="match status" value="1"/>
</dbReference>
<dbReference type="InterPro" id="IPR001374">
    <property type="entry name" value="R3H_dom"/>
</dbReference>
<dbReference type="PROSITE" id="PS51061">
    <property type="entry name" value="R3H"/>
    <property type="match status" value="1"/>
</dbReference>
<evidence type="ECO:0000256" key="1">
    <source>
        <dbReference type="ARBA" id="ARBA00004370"/>
    </source>
</evidence>
<feature type="region of interest" description="Disordered" evidence="6">
    <location>
        <begin position="1"/>
        <end position="595"/>
    </location>
</feature>
<dbReference type="PANTHER" id="PTHR38563">
    <property type="entry name" value="FL(2)D-ASSOCIATED COMPLEX COMPONENT"/>
    <property type="match status" value="1"/>
</dbReference>
<dbReference type="InterPro" id="IPR000276">
    <property type="entry name" value="GPCR_Rhodpsn"/>
</dbReference>
<evidence type="ECO:0000313" key="11">
    <source>
        <dbReference type="Proteomes" id="UP000708208"/>
    </source>
</evidence>
<feature type="compositionally biased region" description="Polar residues" evidence="6">
    <location>
        <begin position="290"/>
        <end position="303"/>
    </location>
</feature>
<keyword evidence="11" id="KW-1185">Reference proteome</keyword>
<feature type="compositionally biased region" description="Basic and acidic residues" evidence="6">
    <location>
        <begin position="465"/>
        <end position="477"/>
    </location>
</feature>
<feature type="transmembrane region" description="Helical" evidence="7">
    <location>
        <begin position="1147"/>
        <end position="1170"/>
    </location>
</feature>
<gene>
    <name evidence="10" type="ORF">AFUS01_LOCUS47144</name>
</gene>
<protein>
    <submittedName>
        <fullName evidence="10">Uncharacterized protein</fullName>
    </submittedName>
</protein>
<organism evidence="10 11">
    <name type="scientific">Allacma fusca</name>
    <dbReference type="NCBI Taxonomy" id="39272"/>
    <lineage>
        <taxon>Eukaryota</taxon>
        <taxon>Metazoa</taxon>
        <taxon>Ecdysozoa</taxon>
        <taxon>Arthropoda</taxon>
        <taxon>Hexapoda</taxon>
        <taxon>Collembola</taxon>
        <taxon>Symphypleona</taxon>
        <taxon>Sminthuridae</taxon>
        <taxon>Allacma</taxon>
    </lineage>
</organism>
<evidence type="ECO:0000256" key="5">
    <source>
        <dbReference type="ARBA" id="ARBA00023136"/>
    </source>
</evidence>
<evidence type="ECO:0000259" key="8">
    <source>
        <dbReference type="PROSITE" id="PS50262"/>
    </source>
</evidence>
<comment type="caution">
    <text evidence="10">The sequence shown here is derived from an EMBL/GenBank/DDBJ whole genome shotgun (WGS) entry which is preliminary data.</text>
</comment>